<sequence length="150" mass="17728">MMKESMKRPIRGGILVPSQIWPNQGPRKYCVMRNKIQYGEMEKKWREGKIKYFPTPSLPLAKKKKIEEEERDPTPHQHLLNVTKGSFEKKKKKKESSVFPRHIIMGEEEEEEDEKKELSYIPRRKTSVLFLKATIRLAMTDATTKRSTRP</sequence>
<reference evidence="2 3" key="1">
    <citation type="journal article" date="2018" name="Nat. Ecol. Evol.">
        <title>Pezizomycetes genomes reveal the molecular basis of ectomycorrhizal truffle lifestyle.</title>
        <authorList>
            <person name="Murat C."/>
            <person name="Payen T."/>
            <person name="Noel B."/>
            <person name="Kuo A."/>
            <person name="Morin E."/>
            <person name="Chen J."/>
            <person name="Kohler A."/>
            <person name="Krizsan K."/>
            <person name="Balestrini R."/>
            <person name="Da Silva C."/>
            <person name="Montanini B."/>
            <person name="Hainaut M."/>
            <person name="Levati E."/>
            <person name="Barry K.W."/>
            <person name="Belfiori B."/>
            <person name="Cichocki N."/>
            <person name="Clum A."/>
            <person name="Dockter R.B."/>
            <person name="Fauchery L."/>
            <person name="Guy J."/>
            <person name="Iotti M."/>
            <person name="Le Tacon F."/>
            <person name="Lindquist E.A."/>
            <person name="Lipzen A."/>
            <person name="Malagnac F."/>
            <person name="Mello A."/>
            <person name="Molinier V."/>
            <person name="Miyauchi S."/>
            <person name="Poulain J."/>
            <person name="Riccioni C."/>
            <person name="Rubini A."/>
            <person name="Sitrit Y."/>
            <person name="Splivallo R."/>
            <person name="Traeger S."/>
            <person name="Wang M."/>
            <person name="Zifcakova L."/>
            <person name="Wipf D."/>
            <person name="Zambonelli A."/>
            <person name="Paolocci F."/>
            <person name="Nowrousian M."/>
            <person name="Ottonello S."/>
            <person name="Baldrian P."/>
            <person name="Spatafora J.W."/>
            <person name="Henrissat B."/>
            <person name="Nagy L.G."/>
            <person name="Aury J.M."/>
            <person name="Wincker P."/>
            <person name="Grigoriev I.V."/>
            <person name="Bonfante P."/>
            <person name="Martin F.M."/>
        </authorList>
    </citation>
    <scope>NUCLEOTIDE SEQUENCE [LARGE SCALE GENOMIC DNA]</scope>
    <source>
        <strain evidence="2 3">120613-1</strain>
    </source>
</reference>
<dbReference type="EMBL" id="ML120382">
    <property type="protein sequence ID" value="RPB00210.1"/>
    <property type="molecule type" value="Genomic_DNA"/>
</dbReference>
<keyword evidence="3" id="KW-1185">Reference proteome</keyword>
<organism evidence="2 3">
    <name type="scientific">Choiromyces venosus 120613-1</name>
    <dbReference type="NCBI Taxonomy" id="1336337"/>
    <lineage>
        <taxon>Eukaryota</taxon>
        <taxon>Fungi</taxon>
        <taxon>Dikarya</taxon>
        <taxon>Ascomycota</taxon>
        <taxon>Pezizomycotina</taxon>
        <taxon>Pezizomycetes</taxon>
        <taxon>Pezizales</taxon>
        <taxon>Tuberaceae</taxon>
        <taxon>Choiromyces</taxon>
    </lineage>
</organism>
<feature type="region of interest" description="Disordered" evidence="1">
    <location>
        <begin position="66"/>
        <end position="98"/>
    </location>
</feature>
<feature type="compositionally biased region" description="Basic and acidic residues" evidence="1">
    <location>
        <begin position="66"/>
        <end position="75"/>
    </location>
</feature>
<evidence type="ECO:0000313" key="2">
    <source>
        <dbReference type="EMBL" id="RPB00210.1"/>
    </source>
</evidence>
<gene>
    <name evidence="2" type="ORF">L873DRAFT_837034</name>
</gene>
<dbReference type="AlphaFoldDB" id="A0A3N4JPK6"/>
<accession>A0A3N4JPK6</accession>
<dbReference type="Proteomes" id="UP000276215">
    <property type="component" value="Unassembled WGS sequence"/>
</dbReference>
<evidence type="ECO:0000256" key="1">
    <source>
        <dbReference type="SAM" id="MobiDB-lite"/>
    </source>
</evidence>
<evidence type="ECO:0000313" key="3">
    <source>
        <dbReference type="Proteomes" id="UP000276215"/>
    </source>
</evidence>
<proteinExistence type="predicted"/>
<name>A0A3N4JPK6_9PEZI</name>
<protein>
    <submittedName>
        <fullName evidence="2">Uncharacterized protein</fullName>
    </submittedName>
</protein>